<evidence type="ECO:0000256" key="1">
    <source>
        <dbReference type="SAM" id="SignalP"/>
    </source>
</evidence>
<evidence type="ECO:0000313" key="2">
    <source>
        <dbReference type="EMBL" id="CAK9075496.1"/>
    </source>
</evidence>
<gene>
    <name evidence="2" type="ORF">SCF082_LOCUS36568</name>
</gene>
<dbReference type="Proteomes" id="UP001642464">
    <property type="component" value="Unassembled WGS sequence"/>
</dbReference>
<keyword evidence="3" id="KW-1185">Reference proteome</keyword>
<name>A0ABP0PIC3_9DINO</name>
<protein>
    <submittedName>
        <fullName evidence="2">Uncharacterized protein</fullName>
    </submittedName>
</protein>
<feature type="chain" id="PRO_5046730408" evidence="1">
    <location>
        <begin position="24"/>
        <end position="172"/>
    </location>
</feature>
<evidence type="ECO:0000313" key="3">
    <source>
        <dbReference type="Proteomes" id="UP001642464"/>
    </source>
</evidence>
<feature type="signal peptide" evidence="1">
    <location>
        <begin position="1"/>
        <end position="23"/>
    </location>
</feature>
<keyword evidence="1" id="KW-0732">Signal</keyword>
<accession>A0ABP0PIC3</accession>
<reference evidence="2 3" key="1">
    <citation type="submission" date="2024-02" db="EMBL/GenBank/DDBJ databases">
        <authorList>
            <person name="Chen Y."/>
            <person name="Shah S."/>
            <person name="Dougan E. K."/>
            <person name="Thang M."/>
            <person name="Chan C."/>
        </authorList>
    </citation>
    <scope>NUCLEOTIDE SEQUENCE [LARGE SCALE GENOMIC DNA]</scope>
</reference>
<comment type="caution">
    <text evidence="2">The sequence shown here is derived from an EMBL/GenBank/DDBJ whole genome shotgun (WGS) entry which is preliminary data.</text>
</comment>
<organism evidence="2 3">
    <name type="scientific">Durusdinium trenchii</name>
    <dbReference type="NCBI Taxonomy" id="1381693"/>
    <lineage>
        <taxon>Eukaryota</taxon>
        <taxon>Sar</taxon>
        <taxon>Alveolata</taxon>
        <taxon>Dinophyceae</taxon>
        <taxon>Suessiales</taxon>
        <taxon>Symbiodiniaceae</taxon>
        <taxon>Durusdinium</taxon>
    </lineage>
</organism>
<sequence>MMRIRWAFLVLGSLAQQLPPGAGVADVAHTPWWILAGVTPEGPSIDMGTYKMSSFSKSQQEQFGVNERRGLKTHFSWGLAAVGMVILQQNCSMKTTDSLSCRESFIVTRSFPVPEEYLGGKRGCLHACIQGESTRELPFKAHDPRFIGLNCPWALKRRACCTHAVLQITFGQ</sequence>
<dbReference type="EMBL" id="CAXAMM010036224">
    <property type="protein sequence ID" value="CAK9075496.1"/>
    <property type="molecule type" value="Genomic_DNA"/>
</dbReference>
<proteinExistence type="predicted"/>